<keyword evidence="1" id="KW-0812">Transmembrane</keyword>
<reference evidence="2 3" key="1">
    <citation type="submission" date="2021-06" db="EMBL/GenBank/DDBJ databases">
        <authorList>
            <person name="Palmer J.M."/>
        </authorList>
    </citation>
    <scope>NUCLEOTIDE SEQUENCE [LARGE SCALE GENOMIC DNA]</scope>
    <source>
        <strain evidence="3">if_2019</strain>
        <tissue evidence="2">Muscle</tissue>
    </source>
</reference>
<name>A0ABV0TDF1_9TELE</name>
<gene>
    <name evidence="2" type="ORF">ILYODFUR_034231</name>
</gene>
<accession>A0ABV0TDF1</accession>
<comment type="caution">
    <text evidence="2">The sequence shown here is derived from an EMBL/GenBank/DDBJ whole genome shotgun (WGS) entry which is preliminary data.</text>
</comment>
<evidence type="ECO:0000256" key="1">
    <source>
        <dbReference type="SAM" id="Phobius"/>
    </source>
</evidence>
<organism evidence="2 3">
    <name type="scientific">Ilyodon furcidens</name>
    <name type="common">goldbreast splitfin</name>
    <dbReference type="NCBI Taxonomy" id="33524"/>
    <lineage>
        <taxon>Eukaryota</taxon>
        <taxon>Metazoa</taxon>
        <taxon>Chordata</taxon>
        <taxon>Craniata</taxon>
        <taxon>Vertebrata</taxon>
        <taxon>Euteleostomi</taxon>
        <taxon>Actinopterygii</taxon>
        <taxon>Neopterygii</taxon>
        <taxon>Teleostei</taxon>
        <taxon>Neoteleostei</taxon>
        <taxon>Acanthomorphata</taxon>
        <taxon>Ovalentaria</taxon>
        <taxon>Atherinomorphae</taxon>
        <taxon>Cyprinodontiformes</taxon>
        <taxon>Goodeidae</taxon>
        <taxon>Ilyodon</taxon>
    </lineage>
</organism>
<keyword evidence="3" id="KW-1185">Reference proteome</keyword>
<evidence type="ECO:0000313" key="3">
    <source>
        <dbReference type="Proteomes" id="UP001482620"/>
    </source>
</evidence>
<evidence type="ECO:0000313" key="2">
    <source>
        <dbReference type="EMBL" id="MEQ2230928.1"/>
    </source>
</evidence>
<dbReference type="Proteomes" id="UP001482620">
    <property type="component" value="Unassembled WGS sequence"/>
</dbReference>
<protein>
    <submittedName>
        <fullName evidence="2">Uncharacterized protein</fullName>
    </submittedName>
</protein>
<keyword evidence="1" id="KW-1133">Transmembrane helix</keyword>
<dbReference type="EMBL" id="JAHRIQ010029263">
    <property type="protein sequence ID" value="MEQ2230928.1"/>
    <property type="molecule type" value="Genomic_DNA"/>
</dbReference>
<keyword evidence="1" id="KW-0472">Membrane</keyword>
<proteinExistence type="predicted"/>
<feature type="transmembrane region" description="Helical" evidence="1">
    <location>
        <begin position="74"/>
        <end position="100"/>
    </location>
</feature>
<sequence>MNKFNFFSTVTKHQLWSQYLHMKLNDYNSNMNRSPAVASQSHNSCLSSFVALARSVVAEGRLLVWSSSSIASVLFSPLLSTSSLLFCFLTDGFQIFLSLFKKTGQKQKIFS</sequence>